<dbReference type="AlphaFoldDB" id="A0A051TX28"/>
<dbReference type="EMBL" id="JLXW01000010">
    <property type="protein sequence ID" value="KBZ61380.1"/>
    <property type="molecule type" value="Genomic_DNA"/>
</dbReference>
<keyword evidence="1" id="KW-0812">Transmembrane</keyword>
<evidence type="ECO:0008006" key="4">
    <source>
        <dbReference type="Google" id="ProtNLM"/>
    </source>
</evidence>
<comment type="caution">
    <text evidence="2">The sequence shown here is derived from an EMBL/GenBank/DDBJ whole genome shotgun (WGS) entry which is preliminary data.</text>
</comment>
<sequence length="86" mass="9330">MSRIVGDLEDTVADRDPEAIKQDIDVARDQLAATVDSLAERANPRRLADDLKVRVIGFVQKPVVLASLAGVGALVVVVAVRRVRNR</sequence>
<name>A0A051TX28_9MYCO</name>
<dbReference type="Pfam" id="PF12277">
    <property type="entry name" value="DUF3618"/>
    <property type="match status" value="1"/>
</dbReference>
<organism evidence="2 3">
    <name type="scientific">Mycobacterium [tuberculosis] TKK-01-0051</name>
    <dbReference type="NCBI Taxonomy" id="1324261"/>
    <lineage>
        <taxon>Bacteria</taxon>
        <taxon>Bacillati</taxon>
        <taxon>Actinomycetota</taxon>
        <taxon>Actinomycetes</taxon>
        <taxon>Mycobacteriales</taxon>
        <taxon>Mycobacteriaceae</taxon>
        <taxon>Mycobacterium</taxon>
        <taxon>Mycobacterium avium complex (MAC)</taxon>
    </lineage>
</organism>
<keyword evidence="1" id="KW-1133">Transmembrane helix</keyword>
<feature type="transmembrane region" description="Helical" evidence="1">
    <location>
        <begin position="63"/>
        <end position="80"/>
    </location>
</feature>
<dbReference type="HOGENOM" id="CLU_164604_1_0_11"/>
<dbReference type="PATRIC" id="fig|1324261.3.peg.4373"/>
<evidence type="ECO:0000256" key="1">
    <source>
        <dbReference type="SAM" id="Phobius"/>
    </source>
</evidence>
<keyword evidence="1" id="KW-0472">Membrane</keyword>
<keyword evidence="3" id="KW-1185">Reference proteome</keyword>
<reference evidence="2 3" key="1">
    <citation type="submission" date="2014-04" db="EMBL/GenBank/DDBJ databases">
        <title>The Genome Sequence of Mycobacterium tuberculosis TKK-01-0051.</title>
        <authorList>
            <consortium name="The Broad Institute Genomics Platform"/>
            <consortium name="The Broad Institute Genome Sequencing Center for Infectious Disease"/>
            <person name="Earl A.M."/>
            <person name="Cohen K."/>
            <person name="Pym A."/>
            <person name="Bishai W."/>
            <person name="Maharaj K."/>
            <person name="Desjardins C."/>
            <person name="Abeel T."/>
            <person name="Young S."/>
            <person name="Zeng Q."/>
            <person name="Gargeya S."/>
            <person name="Abouelleil A."/>
            <person name="Alvarado L."/>
            <person name="Chapman S.B."/>
            <person name="Gainer-Dewar J."/>
            <person name="Goldberg J."/>
            <person name="Griggs A."/>
            <person name="Gujja S."/>
            <person name="Hansen M."/>
            <person name="Howarth C."/>
            <person name="Imamovic A."/>
            <person name="Larimer J."/>
            <person name="Murphy C."/>
            <person name="Naylor J."/>
            <person name="Pearson M."/>
            <person name="Poon T.W."/>
            <person name="Priest M."/>
            <person name="Roberts A."/>
            <person name="Saif S."/>
            <person name="Shea T."/>
            <person name="Sykes S."/>
            <person name="Wortman J."/>
            <person name="Nusbaum C."/>
            <person name="Birren B."/>
        </authorList>
    </citation>
    <scope>NUCLEOTIDE SEQUENCE [LARGE SCALE GENOMIC DNA]</scope>
    <source>
        <strain evidence="2 3">TKK-01-0051</strain>
    </source>
</reference>
<accession>A0A051TX28</accession>
<evidence type="ECO:0000313" key="2">
    <source>
        <dbReference type="EMBL" id="KBZ61380.1"/>
    </source>
</evidence>
<gene>
    <name evidence="2" type="ORF">K875_04336</name>
</gene>
<dbReference type="Proteomes" id="UP000025947">
    <property type="component" value="Unassembled WGS sequence"/>
</dbReference>
<proteinExistence type="predicted"/>
<dbReference type="InterPro" id="IPR022062">
    <property type="entry name" value="DUF3618"/>
</dbReference>
<protein>
    <recommendedName>
        <fullName evidence="4">DUF3618 domain-containing protein</fullName>
    </recommendedName>
</protein>
<evidence type="ECO:0000313" key="3">
    <source>
        <dbReference type="Proteomes" id="UP000025947"/>
    </source>
</evidence>